<reference evidence="4 5" key="1">
    <citation type="submission" date="2020-06" db="EMBL/GenBank/DDBJ databases">
        <authorList>
            <person name="Scott K."/>
        </authorList>
    </citation>
    <scope>NUCLEOTIDE SEQUENCE [LARGE SCALE GENOMIC DNA]</scope>
    <source>
        <strain evidence="4 5">HH1</strain>
    </source>
</reference>
<dbReference type="InterPro" id="IPR013786">
    <property type="entry name" value="AcylCoA_DH/ox_N"/>
</dbReference>
<dbReference type="Pfam" id="PF02771">
    <property type="entry name" value="Acyl-CoA_dh_N"/>
    <property type="match status" value="1"/>
</dbReference>
<dbReference type="InterPro" id="IPR046373">
    <property type="entry name" value="Acyl-CoA_Oxase/DH_mid-dom_sf"/>
</dbReference>
<dbReference type="InterPro" id="IPR013107">
    <property type="entry name" value="Acyl-CoA_DH_C"/>
</dbReference>
<dbReference type="InterPro" id="IPR036250">
    <property type="entry name" value="AcylCo_DH-like_C"/>
</dbReference>
<dbReference type="Gene3D" id="1.10.540.10">
    <property type="entry name" value="Acyl-CoA dehydrogenase/oxidase, N-terminal domain"/>
    <property type="match status" value="1"/>
</dbReference>
<dbReference type="Gene3D" id="1.20.140.10">
    <property type="entry name" value="Butyryl-CoA Dehydrogenase, subunit A, domain 3"/>
    <property type="match status" value="1"/>
</dbReference>
<dbReference type="SUPFAM" id="SSF56645">
    <property type="entry name" value="Acyl-CoA dehydrogenase NM domain-like"/>
    <property type="match status" value="1"/>
</dbReference>
<keyword evidence="5" id="KW-1185">Reference proteome</keyword>
<dbReference type="InterPro" id="IPR009100">
    <property type="entry name" value="AcylCoA_DH/oxidase_NM_dom_sf"/>
</dbReference>
<proteinExistence type="predicted"/>
<dbReference type="Gene3D" id="2.40.110.10">
    <property type="entry name" value="Butyryl-CoA Dehydrogenase, subunit A, domain 2"/>
    <property type="match status" value="1"/>
</dbReference>
<dbReference type="RefSeq" id="WP_185977631.1">
    <property type="nucleotide sequence ID" value="NZ_JACBGI020000004.1"/>
</dbReference>
<accession>A0ABS0BZG2</accession>
<evidence type="ECO:0000313" key="4">
    <source>
        <dbReference type="EMBL" id="MBF6057482.1"/>
    </source>
</evidence>
<dbReference type="EMBL" id="JACBGI020000004">
    <property type="protein sequence ID" value="MBF6057482.1"/>
    <property type="molecule type" value="Genomic_DNA"/>
</dbReference>
<feature type="domain" description="Acyl-CoA dehydrogenase C-terminal" evidence="3">
    <location>
        <begin position="226"/>
        <end position="351"/>
    </location>
</feature>
<sequence>MTIPPTQHPLIEKVRNLLPLIEQTSSEAERLGHLPDRVLNALFELRLFRLFIPEEYNGEPTDLPTALRIFELIASADGATGWLVMIGAGGGLFSGFIEEWAAREIFAPERAVIAGSGSPSGLAITKENGFEASGRWAYASGAYHATWFTANCKIDGNDEQIISIAVPAEQVEIHDTWHVFGMQATGSHDFSVEPVLVPENFTFSLADKPLLKDPIFHCPLETLASLTFASVAVGIAQHALDEFQRFIESKPLAGDIDIQQRIEQANALISHGRWQLYQLAEAVWSEAERSKAPRETLRRQVDNDCREIVHNSVTAADLLKARAGMLAAFTDSAFGRAWRDLHTLSQHIIVSPASA</sequence>
<dbReference type="Proteomes" id="UP001193680">
    <property type="component" value="Unassembled WGS sequence"/>
</dbReference>
<protein>
    <submittedName>
        <fullName evidence="4">Acyl-CoA dehydrogenase family protein</fullName>
    </submittedName>
</protein>
<keyword evidence="1" id="KW-0560">Oxidoreductase</keyword>
<dbReference type="Pfam" id="PF08028">
    <property type="entry name" value="Acyl-CoA_dh_2"/>
    <property type="match status" value="1"/>
</dbReference>
<dbReference type="PIRSF" id="PIRSF016578">
    <property type="entry name" value="HsaA"/>
    <property type="match status" value="1"/>
</dbReference>
<evidence type="ECO:0000313" key="5">
    <source>
        <dbReference type="Proteomes" id="UP001193680"/>
    </source>
</evidence>
<dbReference type="InterPro" id="IPR037069">
    <property type="entry name" value="AcylCoA_DH/ox_N_sf"/>
</dbReference>
<feature type="domain" description="Acyl-CoA dehydrogenase/oxidase N-terminal" evidence="2">
    <location>
        <begin position="22"/>
        <end position="98"/>
    </location>
</feature>
<name>A0ABS0BZG2_9GAMM</name>
<comment type="caution">
    <text evidence="4">The sequence shown here is derived from an EMBL/GenBank/DDBJ whole genome shotgun (WGS) entry which is preliminary data.</text>
</comment>
<evidence type="ECO:0000259" key="3">
    <source>
        <dbReference type="Pfam" id="PF08028"/>
    </source>
</evidence>
<organism evidence="4 5">
    <name type="scientific">Thiomicrorhabdus heinhorstiae</name>
    <dbReference type="NCBI Taxonomy" id="2748010"/>
    <lineage>
        <taxon>Bacteria</taxon>
        <taxon>Pseudomonadati</taxon>
        <taxon>Pseudomonadota</taxon>
        <taxon>Gammaproteobacteria</taxon>
        <taxon>Thiotrichales</taxon>
        <taxon>Piscirickettsiaceae</taxon>
        <taxon>Thiomicrorhabdus</taxon>
    </lineage>
</organism>
<reference evidence="4 5" key="2">
    <citation type="submission" date="2020-11" db="EMBL/GenBank/DDBJ databases">
        <title>Sulfur oxidizing isolate from Hospital Hole Sinkhole.</title>
        <authorList>
            <person name="Scott K.M."/>
        </authorList>
    </citation>
    <scope>NUCLEOTIDE SEQUENCE [LARGE SCALE GENOMIC DNA]</scope>
    <source>
        <strain evidence="4 5">HH1</strain>
    </source>
</reference>
<dbReference type="SUPFAM" id="SSF47203">
    <property type="entry name" value="Acyl-CoA dehydrogenase C-terminal domain-like"/>
    <property type="match status" value="1"/>
</dbReference>
<evidence type="ECO:0000256" key="1">
    <source>
        <dbReference type="ARBA" id="ARBA00023002"/>
    </source>
</evidence>
<evidence type="ECO:0000259" key="2">
    <source>
        <dbReference type="Pfam" id="PF02771"/>
    </source>
</evidence>
<gene>
    <name evidence="4" type="ORF">H8792_003925</name>
</gene>